<dbReference type="AlphaFoldDB" id="Q83W11"/>
<dbReference type="SUPFAM" id="SSF53335">
    <property type="entry name" value="S-adenosyl-L-methionine-dependent methyltransferases"/>
    <property type="match status" value="1"/>
</dbReference>
<feature type="domain" description="Methyltransferase FkbM" evidence="1">
    <location>
        <begin position="68"/>
        <end position="230"/>
    </location>
</feature>
<proteinExistence type="predicted"/>
<reference evidence="2" key="4">
    <citation type="submission" date="2002-03" db="EMBL/GenBank/DDBJ databases">
        <title>Cloning and heterologous expression of the antibiotic A201A biosynthetic gene cluster.</title>
        <authorList>
            <person name="Sanz E."/>
            <person name="Saugar I."/>
            <person name="Jimenez A."/>
        </authorList>
    </citation>
    <scope>NUCLEOTIDE SEQUENCE</scope>
    <source>
        <strain evidence="2">NRRL3817</strain>
    </source>
</reference>
<accession>Q83W11</accession>
<reference evidence="2" key="1">
    <citation type="journal article" date="1995" name="Eur. J. Biochem.">
        <title>The ard1 gene from Streptomyces capreolus encodes a polypeptide of the ABC-transporters superfamily which confers resistance to the aminonucleoside antibiotic A201A.</title>
        <authorList>
            <person name="Barrasa M.I."/>
            <person name="Tercero J.A."/>
            <person name="Lacalle R.A."/>
            <person name="Jimenez A."/>
        </authorList>
    </citation>
    <scope>NUCLEOTIDE SEQUENCE</scope>
    <source>
        <strain evidence="2">NRRL3817</strain>
    </source>
</reference>
<evidence type="ECO:0000259" key="1">
    <source>
        <dbReference type="Pfam" id="PF05050"/>
    </source>
</evidence>
<gene>
    <name evidence="2" type="primary">ata8</name>
</gene>
<name>Q83W11_STRMP</name>
<dbReference type="EMBL" id="X84374">
    <property type="protein sequence ID" value="CAD62202.1"/>
    <property type="molecule type" value="Genomic_DNA"/>
</dbReference>
<protein>
    <submittedName>
        <fullName evidence="2">Ata8 protein</fullName>
    </submittedName>
</protein>
<reference evidence="2" key="5">
    <citation type="submission" date="2003-01" db="EMBL/GenBank/DDBJ databases">
        <authorList>
            <person name="Saugar I."/>
        </authorList>
    </citation>
    <scope>NUCLEOTIDE SEQUENCE</scope>
    <source>
        <strain evidence="2">NRRL3817</strain>
    </source>
</reference>
<dbReference type="PANTHER" id="PTHR34203:SF15">
    <property type="entry name" value="SLL1173 PROTEIN"/>
    <property type="match status" value="1"/>
</dbReference>
<organism evidence="2">
    <name type="scientific">Saccharothrix mutabilis subsp. capreolus</name>
    <name type="common">Streptomyces capreolus</name>
    <dbReference type="NCBI Taxonomy" id="66854"/>
    <lineage>
        <taxon>Bacteria</taxon>
        <taxon>Bacillati</taxon>
        <taxon>Actinomycetota</taxon>
        <taxon>Actinomycetes</taxon>
        <taxon>Pseudonocardiales</taxon>
        <taxon>Pseudonocardiaceae</taxon>
        <taxon>Saccharothrix</taxon>
    </lineage>
</organism>
<dbReference type="NCBIfam" id="TIGR01444">
    <property type="entry name" value="fkbM_fam"/>
    <property type="match status" value="1"/>
</dbReference>
<evidence type="ECO:0000313" key="2">
    <source>
        <dbReference type="EMBL" id="CAD62202.1"/>
    </source>
</evidence>
<dbReference type="InterPro" id="IPR029063">
    <property type="entry name" value="SAM-dependent_MTases_sf"/>
</dbReference>
<sequence length="276" mass="30461">MTTDRFIAHDTGSGADIASEVVATDVGALALPRDDGMMLPWFRRHGWWEPHESRLVESLLYPGDTFVDVGAHIGYHTLRALRRVGPAGAVFAIEPWAPLRDLLRRNVAANVPELAGALSVVEGAAWHTDMPLRLRLDPRGNTGDSRVGTSGGPLEVPGVRLGGLAELRARRPALIKTDIQGRDHHALTGLADLLLRDRPHVLCEFWPHGIRDDGSDPAEVLRLYRSWGYEPKLVREAYACPEFHACVLSHRDDAEYIALAEQSRGGFATLWLCPRP</sequence>
<dbReference type="Gene3D" id="3.40.50.150">
    <property type="entry name" value="Vaccinia Virus protein VP39"/>
    <property type="match status" value="1"/>
</dbReference>
<reference evidence="2" key="3">
    <citation type="journal article" date="2002" name="Eur. J. Biochem.">
        <title>Identification of a set of genes involved in the biosynthesis of the aminonucleoside moiety of antibiotic A201A from Streptomyces capreolus.</title>
        <authorList>
            <person name="Saugar I."/>
            <person name="Sanz E."/>
            <person name="Rubio M.A."/>
            <person name="Espinosa J.C."/>
            <person name="Jimenez A."/>
        </authorList>
    </citation>
    <scope>NUCLEOTIDE SEQUENCE</scope>
    <source>
        <strain evidence="2">NRRL3817</strain>
    </source>
</reference>
<reference evidence="2" key="2">
    <citation type="journal article" date="1997" name="Eur. J. Biochem.">
        <title>The aminonucleoside antibiotic A201A is inactivated by a phosphotransferase activity from Streptomyces capreolus NRRL 3817, the producing organism. Isolation and molecular characterization of the relevant encoding gene and its DNA flanking regions.</title>
        <authorList>
            <person name="Barrasa M.I."/>
            <person name="Tercero J.A."/>
            <person name="Jimenez A."/>
        </authorList>
    </citation>
    <scope>NUCLEOTIDE SEQUENCE</scope>
    <source>
        <strain evidence="2">NRRL3817</strain>
    </source>
</reference>
<dbReference type="InterPro" id="IPR052514">
    <property type="entry name" value="SAM-dependent_MTase"/>
</dbReference>
<dbReference type="PANTHER" id="PTHR34203">
    <property type="entry name" value="METHYLTRANSFERASE, FKBM FAMILY PROTEIN"/>
    <property type="match status" value="1"/>
</dbReference>
<dbReference type="InterPro" id="IPR006342">
    <property type="entry name" value="FkbM_mtfrase"/>
</dbReference>
<dbReference type="Pfam" id="PF05050">
    <property type="entry name" value="Methyltransf_21"/>
    <property type="match status" value="1"/>
</dbReference>